<evidence type="ECO:0000313" key="9">
    <source>
        <dbReference type="Proteomes" id="UP000550729"/>
    </source>
</evidence>
<evidence type="ECO:0000313" key="8">
    <source>
        <dbReference type="EMBL" id="NMO03391.1"/>
    </source>
</evidence>
<evidence type="ECO:0000256" key="5">
    <source>
        <dbReference type="RuleBase" id="RU003915"/>
    </source>
</evidence>
<comment type="caution">
    <text evidence="8">The sequence shown here is derived from an EMBL/GenBank/DDBJ whole genome shotgun (WGS) entry which is preliminary data.</text>
</comment>
<keyword evidence="3 4" id="KW-0413">Isomerase</keyword>
<dbReference type="Proteomes" id="UP000550729">
    <property type="component" value="Unassembled WGS sequence"/>
</dbReference>
<evidence type="ECO:0000256" key="3">
    <source>
        <dbReference type="ARBA" id="ARBA00023235"/>
    </source>
</evidence>
<feature type="chain" id="PRO_5038888782" description="Peptidyl-prolyl cis-trans isomerase" evidence="6">
    <location>
        <begin position="25"/>
        <end position="204"/>
    </location>
</feature>
<dbReference type="InterPro" id="IPR050689">
    <property type="entry name" value="FKBP-type_PPIase"/>
</dbReference>
<dbReference type="GO" id="GO:0003755">
    <property type="term" value="F:peptidyl-prolyl cis-trans isomerase activity"/>
    <property type="evidence" value="ECO:0007669"/>
    <property type="project" value="UniProtKB-UniRule"/>
</dbReference>
<proteinExistence type="inferred from homology"/>
<dbReference type="RefSeq" id="WP_170195887.1">
    <property type="nucleotide sequence ID" value="NZ_JABBNB010000022.1"/>
</dbReference>
<comment type="catalytic activity">
    <reaction evidence="1 4 5">
        <text>[protein]-peptidylproline (omega=180) = [protein]-peptidylproline (omega=0)</text>
        <dbReference type="Rhea" id="RHEA:16237"/>
        <dbReference type="Rhea" id="RHEA-COMP:10747"/>
        <dbReference type="Rhea" id="RHEA-COMP:10748"/>
        <dbReference type="ChEBI" id="CHEBI:83833"/>
        <dbReference type="ChEBI" id="CHEBI:83834"/>
        <dbReference type="EC" id="5.2.1.8"/>
    </reaction>
</comment>
<name>A0A848L473_9ACTN</name>
<keyword evidence="2 4" id="KW-0697">Rotamase</keyword>
<dbReference type="SUPFAM" id="SSF54534">
    <property type="entry name" value="FKBP-like"/>
    <property type="match status" value="1"/>
</dbReference>
<dbReference type="EC" id="5.2.1.8" evidence="5"/>
<comment type="similarity">
    <text evidence="5">Belongs to the FKBP-type PPIase family.</text>
</comment>
<dbReference type="EMBL" id="JABBNB010000022">
    <property type="protein sequence ID" value="NMO03391.1"/>
    <property type="molecule type" value="Genomic_DNA"/>
</dbReference>
<evidence type="ECO:0000256" key="2">
    <source>
        <dbReference type="ARBA" id="ARBA00023110"/>
    </source>
</evidence>
<evidence type="ECO:0000256" key="6">
    <source>
        <dbReference type="SAM" id="SignalP"/>
    </source>
</evidence>
<dbReference type="GO" id="GO:0005737">
    <property type="term" value="C:cytoplasm"/>
    <property type="evidence" value="ECO:0007669"/>
    <property type="project" value="TreeGrafter"/>
</dbReference>
<organism evidence="8 9">
    <name type="scientific">Gordonia asplenii</name>
    <dbReference type="NCBI Taxonomy" id="2725283"/>
    <lineage>
        <taxon>Bacteria</taxon>
        <taxon>Bacillati</taxon>
        <taxon>Actinomycetota</taxon>
        <taxon>Actinomycetes</taxon>
        <taxon>Mycobacteriales</taxon>
        <taxon>Gordoniaceae</taxon>
        <taxon>Gordonia</taxon>
    </lineage>
</organism>
<accession>A0A848L473</accession>
<keyword evidence="6" id="KW-0732">Signal</keyword>
<protein>
    <recommendedName>
        <fullName evidence="5">Peptidyl-prolyl cis-trans isomerase</fullName>
        <ecNumber evidence="5">5.2.1.8</ecNumber>
    </recommendedName>
</protein>
<dbReference type="AlphaFoldDB" id="A0A848L473"/>
<evidence type="ECO:0000256" key="4">
    <source>
        <dbReference type="PROSITE-ProRule" id="PRU00277"/>
    </source>
</evidence>
<feature type="signal peptide" evidence="6">
    <location>
        <begin position="1"/>
        <end position="24"/>
    </location>
</feature>
<gene>
    <name evidence="8" type="ORF">HH308_19435</name>
</gene>
<dbReference type="PANTHER" id="PTHR10516:SF443">
    <property type="entry name" value="FK506-BINDING PROTEIN 59-RELATED"/>
    <property type="match status" value="1"/>
</dbReference>
<dbReference type="InterPro" id="IPR001179">
    <property type="entry name" value="PPIase_FKBP_dom"/>
</dbReference>
<feature type="domain" description="PPIase FKBP-type" evidence="7">
    <location>
        <begin position="117"/>
        <end position="204"/>
    </location>
</feature>
<evidence type="ECO:0000259" key="7">
    <source>
        <dbReference type="PROSITE" id="PS50059"/>
    </source>
</evidence>
<dbReference type="Pfam" id="PF00254">
    <property type="entry name" value="FKBP_C"/>
    <property type="match status" value="1"/>
</dbReference>
<dbReference type="InterPro" id="IPR046357">
    <property type="entry name" value="PPIase_dom_sf"/>
</dbReference>
<dbReference type="Gene3D" id="3.10.50.40">
    <property type="match status" value="1"/>
</dbReference>
<dbReference type="PANTHER" id="PTHR10516">
    <property type="entry name" value="PEPTIDYL-PROLYL CIS-TRANS ISOMERASE"/>
    <property type="match status" value="1"/>
</dbReference>
<sequence>MTVSRRLPLFLVAPIAACALLVTACGSDDTTAVSTTDSAATEAGATTTDQALATCASGEPAADAKPQWTFDGTTGKVAVTASTDNSGPKITPTTPFAVSSTQVHTLVPGTGPVVSQTATVKVCYEGVNGRDGKVFDSAYKNGQPADFPLNGVIPGFTKAIAGQKVGSNVAVAIAPADGYTSGMPDAGIQAGDTLIFEIKILSAS</sequence>
<keyword evidence="9" id="KW-1185">Reference proteome</keyword>
<reference evidence="8 9" key="1">
    <citation type="submission" date="2020-04" db="EMBL/GenBank/DDBJ databases">
        <title>Gordonia sp. nov. TBRC 11910.</title>
        <authorList>
            <person name="Suriyachadkun C."/>
        </authorList>
    </citation>
    <scope>NUCLEOTIDE SEQUENCE [LARGE SCALE GENOMIC DNA]</scope>
    <source>
        <strain evidence="8 9">TBRC 11910</strain>
    </source>
</reference>
<evidence type="ECO:0000256" key="1">
    <source>
        <dbReference type="ARBA" id="ARBA00000971"/>
    </source>
</evidence>
<dbReference type="PROSITE" id="PS51257">
    <property type="entry name" value="PROKAR_LIPOPROTEIN"/>
    <property type="match status" value="1"/>
</dbReference>
<dbReference type="PROSITE" id="PS50059">
    <property type="entry name" value="FKBP_PPIASE"/>
    <property type="match status" value="1"/>
</dbReference>